<name>A0ABR2HHU7_9EUKA</name>
<proteinExistence type="predicted"/>
<accession>A0ABR2HHU7</accession>
<dbReference type="Pfam" id="PF07707">
    <property type="entry name" value="BACK"/>
    <property type="match status" value="1"/>
</dbReference>
<reference evidence="2 3" key="1">
    <citation type="submission" date="2024-04" db="EMBL/GenBank/DDBJ databases">
        <title>Tritrichomonas musculus Genome.</title>
        <authorList>
            <person name="Alves-Ferreira E."/>
            <person name="Grigg M."/>
            <person name="Lorenzi H."/>
            <person name="Galac M."/>
        </authorList>
    </citation>
    <scope>NUCLEOTIDE SEQUENCE [LARGE SCALE GENOMIC DNA]</scope>
    <source>
        <strain evidence="2 3">EAF2021</strain>
    </source>
</reference>
<comment type="caution">
    <text evidence="2">The sequence shown here is derived from an EMBL/GenBank/DDBJ whole genome shotgun (WGS) entry which is preliminary data.</text>
</comment>
<dbReference type="InterPro" id="IPR011705">
    <property type="entry name" value="BACK"/>
</dbReference>
<organism evidence="2 3">
    <name type="scientific">Tritrichomonas musculus</name>
    <dbReference type="NCBI Taxonomy" id="1915356"/>
    <lineage>
        <taxon>Eukaryota</taxon>
        <taxon>Metamonada</taxon>
        <taxon>Parabasalia</taxon>
        <taxon>Tritrichomonadida</taxon>
        <taxon>Tritrichomonadidae</taxon>
        <taxon>Tritrichomonas</taxon>
    </lineage>
</organism>
<dbReference type="Gene3D" id="2.60.120.260">
    <property type="entry name" value="Galactose-binding domain-like"/>
    <property type="match status" value="1"/>
</dbReference>
<sequence length="461" mass="54807">MEVKDYFSLDYKNLREIPFTKYAHDFTFIVDGKKFQTSRIVADLLSPIIRKLHFIDESIDEFYIHTEYNNTNFSENCFSDFLDLCSFEKVELNSIQRELFSTYLYKLGNIDDFLKIRPEFSTPLTIENAIERFQTISKLSENISEEFDRSSFNIESIISFISSHFEDFDQQQMKSLSIDLLEEILDSENLKITDEDSLFKFILNLYKEDHSFSTLFEHIIFGNLNEASIEKFVTCFELENINQKIWETICSRLIPKKSKTVTRYRTGICRRGKNSHFLKEFKFQTGREFDGIMHFLTDETGSNIHNNGTIEISSNSIADDNNSFHPKYLVDYQLLTFYESKNEEGIFICFDFKDKLIQLSSYSIKSHKDGFNRGNLRNWTVEVSNDGKNWIEIDRHENDSTLNKSNFIANFVIKKQTDEFYRFIRFHQIGYSWYGYPNANFYYLYFYFIEFFGKIQIPLNE</sequence>
<evidence type="ECO:0000313" key="2">
    <source>
        <dbReference type="EMBL" id="KAK8847796.1"/>
    </source>
</evidence>
<dbReference type="SUPFAM" id="SSF49785">
    <property type="entry name" value="Galactose-binding domain-like"/>
    <property type="match status" value="1"/>
</dbReference>
<dbReference type="EMBL" id="JAPFFF010000027">
    <property type="protein sequence ID" value="KAK8847796.1"/>
    <property type="molecule type" value="Genomic_DNA"/>
</dbReference>
<gene>
    <name evidence="2" type="ORF">M9Y10_018828</name>
</gene>
<keyword evidence="3" id="KW-1185">Reference proteome</keyword>
<dbReference type="Proteomes" id="UP001470230">
    <property type="component" value="Unassembled WGS sequence"/>
</dbReference>
<protein>
    <recommendedName>
        <fullName evidence="1">BACK domain-containing protein</fullName>
    </recommendedName>
</protein>
<evidence type="ECO:0000313" key="3">
    <source>
        <dbReference type="Proteomes" id="UP001470230"/>
    </source>
</evidence>
<feature type="domain" description="BACK" evidence="1">
    <location>
        <begin position="156"/>
        <end position="233"/>
    </location>
</feature>
<dbReference type="InterPro" id="IPR008979">
    <property type="entry name" value="Galactose-bd-like_sf"/>
</dbReference>
<evidence type="ECO:0000259" key="1">
    <source>
        <dbReference type="Pfam" id="PF07707"/>
    </source>
</evidence>